<evidence type="ECO:0000313" key="9">
    <source>
        <dbReference type="EMBL" id="AXC11547.1"/>
    </source>
</evidence>
<name>A0A2Z5FYK7_9BACT</name>
<protein>
    <submittedName>
        <fullName evidence="9">Oar protein</fullName>
    </submittedName>
</protein>
<evidence type="ECO:0000256" key="6">
    <source>
        <dbReference type="ARBA" id="ARBA00023237"/>
    </source>
</evidence>
<keyword evidence="5 7" id="KW-0472">Membrane</keyword>
<dbReference type="AlphaFoldDB" id="A0A2Z5FYK7"/>
<dbReference type="SUPFAM" id="SSF56935">
    <property type="entry name" value="Porins"/>
    <property type="match status" value="1"/>
</dbReference>
<evidence type="ECO:0000313" key="10">
    <source>
        <dbReference type="Proteomes" id="UP000253606"/>
    </source>
</evidence>
<proteinExistence type="predicted"/>
<dbReference type="InterPro" id="IPR013784">
    <property type="entry name" value="Carb-bd-like_fold"/>
</dbReference>
<dbReference type="GO" id="GO:0044718">
    <property type="term" value="P:siderophore transmembrane transport"/>
    <property type="evidence" value="ECO:0007669"/>
    <property type="project" value="TreeGrafter"/>
</dbReference>
<dbReference type="Gene3D" id="2.40.170.20">
    <property type="entry name" value="TonB-dependent receptor, beta-barrel domain"/>
    <property type="match status" value="1"/>
</dbReference>
<dbReference type="SUPFAM" id="SSF49452">
    <property type="entry name" value="Starch-binding domain-like"/>
    <property type="match status" value="1"/>
</dbReference>
<keyword evidence="7" id="KW-1133">Transmembrane helix</keyword>
<dbReference type="RefSeq" id="WP_114206985.1">
    <property type="nucleotide sequence ID" value="NZ_CP030840.1"/>
</dbReference>
<comment type="subcellular location">
    <subcellularLocation>
        <location evidence="1">Cell outer membrane</location>
        <topology evidence="1">Multi-pass membrane protein</topology>
    </subcellularLocation>
</comment>
<reference evidence="9 10" key="1">
    <citation type="journal article" date="2018" name="Front. Microbiol.">
        <title>Hydrolytic Capabilities as a Key to Environmental Success: Chitinolytic and Cellulolytic Acidobacteria From Acidic Sub-arctic Soils and Boreal Peatlands.</title>
        <authorList>
            <person name="Belova S.E."/>
            <person name="Ravin N.V."/>
            <person name="Pankratov T.A."/>
            <person name="Rakitin A.L."/>
            <person name="Ivanova A.A."/>
            <person name="Beletsky A.V."/>
            <person name="Mardanov A.V."/>
            <person name="Sinninghe Damste J.S."/>
            <person name="Dedysh S.N."/>
        </authorList>
    </citation>
    <scope>NUCLEOTIDE SEQUENCE [LARGE SCALE GENOMIC DNA]</scope>
    <source>
        <strain evidence="9 10">SBC82</strain>
    </source>
</reference>
<dbReference type="EMBL" id="CP030840">
    <property type="protein sequence ID" value="AXC11547.1"/>
    <property type="molecule type" value="Genomic_DNA"/>
</dbReference>
<gene>
    <name evidence="9" type="ORF">ACPOL_2223</name>
</gene>
<keyword evidence="6" id="KW-0998">Cell outer membrane</keyword>
<evidence type="ECO:0000256" key="3">
    <source>
        <dbReference type="ARBA" id="ARBA00022452"/>
    </source>
</evidence>
<dbReference type="Pfam" id="PF13620">
    <property type="entry name" value="CarboxypepD_reg"/>
    <property type="match status" value="1"/>
</dbReference>
<organism evidence="9 10">
    <name type="scientific">Acidisarcina polymorpha</name>
    <dbReference type="NCBI Taxonomy" id="2211140"/>
    <lineage>
        <taxon>Bacteria</taxon>
        <taxon>Pseudomonadati</taxon>
        <taxon>Acidobacteriota</taxon>
        <taxon>Terriglobia</taxon>
        <taxon>Terriglobales</taxon>
        <taxon>Acidobacteriaceae</taxon>
        <taxon>Acidisarcina</taxon>
    </lineage>
</organism>
<dbReference type="OrthoDB" id="97893at2"/>
<dbReference type="GO" id="GO:0009279">
    <property type="term" value="C:cell outer membrane"/>
    <property type="evidence" value="ECO:0007669"/>
    <property type="project" value="UniProtKB-SubCell"/>
</dbReference>
<evidence type="ECO:0000259" key="8">
    <source>
        <dbReference type="Pfam" id="PF25183"/>
    </source>
</evidence>
<keyword evidence="3" id="KW-1134">Transmembrane beta strand</keyword>
<evidence type="ECO:0000256" key="1">
    <source>
        <dbReference type="ARBA" id="ARBA00004571"/>
    </source>
</evidence>
<dbReference type="GO" id="GO:0030246">
    <property type="term" value="F:carbohydrate binding"/>
    <property type="evidence" value="ECO:0007669"/>
    <property type="project" value="InterPro"/>
</dbReference>
<evidence type="ECO:0000256" key="2">
    <source>
        <dbReference type="ARBA" id="ARBA00022448"/>
    </source>
</evidence>
<dbReference type="Pfam" id="PF25183">
    <property type="entry name" value="OMP_b-brl_4"/>
    <property type="match status" value="1"/>
</dbReference>
<evidence type="ECO:0000256" key="5">
    <source>
        <dbReference type="ARBA" id="ARBA00023136"/>
    </source>
</evidence>
<evidence type="ECO:0000256" key="4">
    <source>
        <dbReference type="ARBA" id="ARBA00022692"/>
    </source>
</evidence>
<keyword evidence="2" id="KW-0813">Transport</keyword>
<sequence length="1093" mass="120493">MASRWFALPCISAIWLGAPRLYLGCVAVIFMLLAPRVAQPQSTTSGALSGTVTDSQQRAIPGVRLVATDPETGQQRTATTDASGSFEIPGLSPASYAVEASAANFAAWRADSVEIEVGRITTIFPRLAVAGRQDTVLVRSEVPGLDTTSAAITTNLSNTALENLPSNGRRWSNFALQTEGVTPDQNGYGLLSFRGISVLLNNNTIDGVDNNQAFFSEERGRTRIGYSTTQAAVQEFQVNTSNYAAEYGRAAGGVVNTVTRSGGNQFHGQAFFYDRDNAWGATNPFTTLTQRLADGSYATTPFQPVDWRKQWGAGIGGPVKRDKVFWFFAYDQYKRNFPGVARTADARSGTALKLFNLPSAQQLDVLAARLQTNSAAALADYNTVLAGLDSMLGPVPRTADQYILFPKIDWDLNDRNHLIFQYNHMRWNSPAGVQTQASNNYGIASFGNDFVSEDWGIVRWNYFLTANLLNEARYQLGRDFESEFAQTPTPFEAPFANNVQGFSPQISIASSSYGFTFGKPSFLNRAAYPDELRSQFVDTVSWVHGKHSWKVGYDFSHVIDNTNNLYNGTGSYLYTNVLNFTSDLYAPSHCDAGDAGVGRLPCYEYATQALGPSIFRFTTNDYAAYLQDEWKLFHNLTFSLGLREEYQQLPNPPQALLNPAIPETRVLPQIRRNIAPRVGIAWDVFGHGNTVLRAGYGLYYGRIVNSTAFAALTETGSAASQRNYYFKPVDQGAPPFPHVFTAEPPFSNQPNVVYFDPRTRDPVVQEMELSLGQQLGFRTELTISLLVSLGRKLPNFIDHNIDLSQAQTITYTVDDSTGKGPLKGKTYTTALYTSRINPDYSQLTDIFTETNSRYEAGMVKLTHSLGRAGELHATYTYSQAVDFNQNSTTFADNNDILDPSNFGLEYGISNFDIRQRLTGHAILKTPWRVHGWKGEILNGYSLAPIVELRTGLPYSLRTTGSVPSTKYVDTVDRVETLSGLGASINGSGGDNRIAEIGRNTYRYPSVCNLDVRAAKSFKITERSDLELMGESFNLLNHQNVTSVNTSGYLIDGAVSPASLPRLTYQPGFGTVTNSNSSNLYRERQIQLAVRLTF</sequence>
<dbReference type="InterPro" id="IPR057601">
    <property type="entry name" value="Oar-like_b-barrel"/>
</dbReference>
<dbReference type="InterPro" id="IPR036942">
    <property type="entry name" value="Beta-barrel_TonB_sf"/>
</dbReference>
<feature type="domain" description="TonB-dependent transporter Oar-like beta-barrel" evidence="8">
    <location>
        <begin position="258"/>
        <end position="1086"/>
    </location>
</feature>
<keyword evidence="4 7" id="KW-0812">Transmembrane</keyword>
<evidence type="ECO:0000256" key="7">
    <source>
        <dbReference type="SAM" id="Phobius"/>
    </source>
</evidence>
<feature type="transmembrane region" description="Helical" evidence="7">
    <location>
        <begin position="12"/>
        <end position="34"/>
    </location>
</feature>
<dbReference type="PANTHER" id="PTHR30069">
    <property type="entry name" value="TONB-DEPENDENT OUTER MEMBRANE RECEPTOR"/>
    <property type="match status" value="1"/>
</dbReference>
<accession>A0A2Z5FYK7</accession>
<dbReference type="PANTHER" id="PTHR30069:SF46">
    <property type="entry name" value="OAR PROTEIN"/>
    <property type="match status" value="1"/>
</dbReference>
<dbReference type="Proteomes" id="UP000253606">
    <property type="component" value="Chromosome"/>
</dbReference>
<dbReference type="InterPro" id="IPR039426">
    <property type="entry name" value="TonB-dep_rcpt-like"/>
</dbReference>
<dbReference type="KEGG" id="abas:ACPOL_2223"/>
<keyword evidence="10" id="KW-1185">Reference proteome</keyword>
<dbReference type="Gene3D" id="2.60.40.1120">
    <property type="entry name" value="Carboxypeptidase-like, regulatory domain"/>
    <property type="match status" value="1"/>
</dbReference>
<dbReference type="GO" id="GO:0015344">
    <property type="term" value="F:siderophore uptake transmembrane transporter activity"/>
    <property type="evidence" value="ECO:0007669"/>
    <property type="project" value="TreeGrafter"/>
</dbReference>